<dbReference type="RefSeq" id="WP_209859180.1">
    <property type="nucleotide sequence ID" value="NZ_JAGGLD010000001.1"/>
</dbReference>
<sequence length="52" mass="5978">MVDQSRILVAAWNGTKDGTGNCVRYVRQSGKTLFTLKPHYDFELEVWFGIND</sequence>
<keyword evidence="2" id="KW-1185">Reference proteome</keyword>
<proteinExistence type="predicted"/>
<name>A0ABS4JDB1_9BACL</name>
<dbReference type="Proteomes" id="UP001519288">
    <property type="component" value="Unassembled WGS sequence"/>
</dbReference>
<organism evidence="1 2">
    <name type="scientific">Paenibacillus shirakamiensis</name>
    <dbReference type="NCBI Taxonomy" id="1265935"/>
    <lineage>
        <taxon>Bacteria</taxon>
        <taxon>Bacillati</taxon>
        <taxon>Bacillota</taxon>
        <taxon>Bacilli</taxon>
        <taxon>Bacillales</taxon>
        <taxon>Paenibacillaceae</taxon>
        <taxon>Paenibacillus</taxon>
    </lineage>
</organism>
<reference evidence="1 2" key="1">
    <citation type="submission" date="2021-03" db="EMBL/GenBank/DDBJ databases">
        <title>Genomic Encyclopedia of Type Strains, Phase IV (KMG-IV): sequencing the most valuable type-strain genomes for metagenomic binning, comparative biology and taxonomic classification.</title>
        <authorList>
            <person name="Goeker M."/>
        </authorList>
    </citation>
    <scope>NUCLEOTIDE SEQUENCE [LARGE SCALE GENOMIC DNA]</scope>
    <source>
        <strain evidence="1 2">DSM 26806</strain>
    </source>
</reference>
<evidence type="ECO:0000313" key="1">
    <source>
        <dbReference type="EMBL" id="MBP1999701.1"/>
    </source>
</evidence>
<protein>
    <submittedName>
        <fullName evidence="1">Uncharacterized protein</fullName>
    </submittedName>
</protein>
<accession>A0ABS4JDB1</accession>
<comment type="caution">
    <text evidence="1">The sequence shown here is derived from an EMBL/GenBank/DDBJ whole genome shotgun (WGS) entry which is preliminary data.</text>
</comment>
<gene>
    <name evidence="1" type="ORF">J2Z69_000720</name>
</gene>
<evidence type="ECO:0000313" key="2">
    <source>
        <dbReference type="Proteomes" id="UP001519288"/>
    </source>
</evidence>
<dbReference type="EMBL" id="JAGGLD010000001">
    <property type="protein sequence ID" value="MBP1999701.1"/>
    <property type="molecule type" value="Genomic_DNA"/>
</dbReference>
<dbReference type="Gene3D" id="3.40.50.450">
    <property type="match status" value="1"/>
</dbReference>